<evidence type="ECO:0000256" key="2">
    <source>
        <dbReference type="ARBA" id="ARBA00023125"/>
    </source>
</evidence>
<dbReference type="SUPFAM" id="SSF46689">
    <property type="entry name" value="Homeodomain-like"/>
    <property type="match status" value="1"/>
</dbReference>
<keyword evidence="4" id="KW-0472">Membrane</keyword>
<keyword evidence="5" id="KW-0732">Signal</keyword>
<evidence type="ECO:0000256" key="4">
    <source>
        <dbReference type="SAM" id="Phobius"/>
    </source>
</evidence>
<dbReference type="InterPro" id="IPR018062">
    <property type="entry name" value="HTH_AraC-typ_CS"/>
</dbReference>
<dbReference type="PROSITE" id="PS00041">
    <property type="entry name" value="HTH_ARAC_FAMILY_1"/>
    <property type="match status" value="1"/>
</dbReference>
<protein>
    <recommendedName>
        <fullName evidence="6">HTH araC/xylS-type domain-containing protein</fullName>
    </recommendedName>
</protein>
<organism evidence="7 8">
    <name type="scientific">Hymenobacter saemangeumensis</name>
    <dbReference type="NCBI Taxonomy" id="1084522"/>
    <lineage>
        <taxon>Bacteria</taxon>
        <taxon>Pseudomonadati</taxon>
        <taxon>Bacteroidota</taxon>
        <taxon>Cytophagia</taxon>
        <taxon>Cytophagales</taxon>
        <taxon>Hymenobacteraceae</taxon>
        <taxon>Hymenobacter</taxon>
    </lineage>
</organism>
<dbReference type="InterPro" id="IPR009057">
    <property type="entry name" value="Homeodomain-like_sf"/>
</dbReference>
<evidence type="ECO:0000313" key="7">
    <source>
        <dbReference type="EMBL" id="GAA4355266.1"/>
    </source>
</evidence>
<evidence type="ECO:0000256" key="1">
    <source>
        <dbReference type="ARBA" id="ARBA00023015"/>
    </source>
</evidence>
<feature type="transmembrane region" description="Helical" evidence="4">
    <location>
        <begin position="139"/>
        <end position="161"/>
    </location>
</feature>
<keyword evidence="4" id="KW-1133">Transmembrane helix</keyword>
<dbReference type="Gene3D" id="2.60.40.10">
    <property type="entry name" value="Immunoglobulins"/>
    <property type="match status" value="1"/>
</dbReference>
<feature type="signal peptide" evidence="5">
    <location>
        <begin position="1"/>
        <end position="24"/>
    </location>
</feature>
<dbReference type="Pfam" id="PF12833">
    <property type="entry name" value="HTH_18"/>
    <property type="match status" value="1"/>
</dbReference>
<comment type="caution">
    <text evidence="7">The sequence shown here is derived from an EMBL/GenBank/DDBJ whole genome shotgun (WGS) entry which is preliminary data.</text>
</comment>
<feature type="transmembrane region" description="Helical" evidence="4">
    <location>
        <begin position="275"/>
        <end position="293"/>
    </location>
</feature>
<dbReference type="RefSeq" id="WP_345235695.1">
    <property type="nucleotide sequence ID" value="NZ_BAABGZ010000018.1"/>
</dbReference>
<evidence type="ECO:0000256" key="5">
    <source>
        <dbReference type="SAM" id="SignalP"/>
    </source>
</evidence>
<keyword evidence="2" id="KW-0238">DNA-binding</keyword>
<feature type="transmembrane region" description="Helical" evidence="4">
    <location>
        <begin position="203"/>
        <end position="222"/>
    </location>
</feature>
<feature type="transmembrane region" description="Helical" evidence="4">
    <location>
        <begin position="314"/>
        <end position="339"/>
    </location>
</feature>
<dbReference type="InterPro" id="IPR013783">
    <property type="entry name" value="Ig-like_fold"/>
</dbReference>
<keyword evidence="1" id="KW-0805">Transcription regulation</keyword>
<feature type="transmembrane region" description="Helical" evidence="4">
    <location>
        <begin position="234"/>
        <end position="255"/>
    </location>
</feature>
<dbReference type="PROSITE" id="PS01124">
    <property type="entry name" value="HTH_ARAC_FAMILY_2"/>
    <property type="match status" value="1"/>
</dbReference>
<keyword evidence="4" id="KW-0812">Transmembrane</keyword>
<feature type="transmembrane region" description="Helical" evidence="4">
    <location>
        <begin position="359"/>
        <end position="376"/>
    </location>
</feature>
<dbReference type="SMART" id="SM00342">
    <property type="entry name" value="HTH_ARAC"/>
    <property type="match status" value="1"/>
</dbReference>
<proteinExistence type="predicted"/>
<evidence type="ECO:0000313" key="8">
    <source>
        <dbReference type="Proteomes" id="UP001501153"/>
    </source>
</evidence>
<feature type="domain" description="HTH araC/xylS-type" evidence="6">
    <location>
        <begin position="445"/>
        <end position="549"/>
    </location>
</feature>
<dbReference type="InterPro" id="IPR018060">
    <property type="entry name" value="HTH_AraC"/>
</dbReference>
<accession>A0ABP8IBR8</accession>
<dbReference type="Gene3D" id="1.10.10.60">
    <property type="entry name" value="Homeodomain-like"/>
    <property type="match status" value="2"/>
</dbReference>
<evidence type="ECO:0000259" key="6">
    <source>
        <dbReference type="PROSITE" id="PS01124"/>
    </source>
</evidence>
<sequence>MHFFRGLLLALFALLMAGTGTGSAQTTSAHTYHFVITSLPANTPHDAALYLVGSFNRWQPADARFRFRRQADGSWEVAVPSSQTRLEYKVTRGSWASTEGSGSGEVRENRVATAAEARSGPIEIRIRSWEDLSGTFQFYSLYDLLLLFSCFQGLLLLVAIPSIQHYNRAANRWLLLLLGISALLTLVKVVSGYREVANALPKLMLVPDFIWFLYGPLFYFYIRRLLFAEQIPGRRWALHFLPAGLQLLAYLPYFLLDGYDFQIKLVSHDPVLRGVLLGAGLAALLSNAAYWLASRRSIEAYTRQYQASVSFEQNLSYLKAVLGIQAVCLGLWAFLFGVVLASRFVAFDVYTIADRNVDIIWLAFSTIPYFLGYVAIHQPEIFKLRLEPAAPALATVPELEPVPAKPEPGSMEPAPSPVPYAVPQEPAPRAAARPAPLPDLDAQVQAVAAYMAQHRPYTNPSLTIHELAAGLQLPPHVLSRVINEGFGKNFFDFVNSYRVEALKQRMDDPRARQFTLLSLAFEVGFNSKTAFNRAFKKQTDQTPREYFSGAVQELE</sequence>
<dbReference type="PANTHER" id="PTHR43280">
    <property type="entry name" value="ARAC-FAMILY TRANSCRIPTIONAL REGULATOR"/>
    <property type="match status" value="1"/>
</dbReference>
<dbReference type="PANTHER" id="PTHR43280:SF29">
    <property type="entry name" value="ARAC-FAMILY TRANSCRIPTIONAL REGULATOR"/>
    <property type="match status" value="1"/>
</dbReference>
<reference evidence="8" key="1">
    <citation type="journal article" date="2019" name="Int. J. Syst. Evol. Microbiol.">
        <title>The Global Catalogue of Microorganisms (GCM) 10K type strain sequencing project: providing services to taxonomists for standard genome sequencing and annotation.</title>
        <authorList>
            <consortium name="The Broad Institute Genomics Platform"/>
            <consortium name="The Broad Institute Genome Sequencing Center for Infectious Disease"/>
            <person name="Wu L."/>
            <person name="Ma J."/>
        </authorList>
    </citation>
    <scope>NUCLEOTIDE SEQUENCE [LARGE SCALE GENOMIC DNA]</scope>
    <source>
        <strain evidence="8">JCM 17923</strain>
    </source>
</reference>
<gene>
    <name evidence="7" type="ORF">GCM10023185_17940</name>
</gene>
<keyword evidence="8" id="KW-1185">Reference proteome</keyword>
<keyword evidence="3" id="KW-0804">Transcription</keyword>
<feature type="transmembrane region" description="Helical" evidence="4">
    <location>
        <begin position="173"/>
        <end position="191"/>
    </location>
</feature>
<dbReference type="EMBL" id="BAABGZ010000018">
    <property type="protein sequence ID" value="GAA4355266.1"/>
    <property type="molecule type" value="Genomic_DNA"/>
</dbReference>
<feature type="chain" id="PRO_5045825292" description="HTH araC/xylS-type domain-containing protein" evidence="5">
    <location>
        <begin position="25"/>
        <end position="555"/>
    </location>
</feature>
<name>A0ABP8IBR8_9BACT</name>
<dbReference type="Proteomes" id="UP001501153">
    <property type="component" value="Unassembled WGS sequence"/>
</dbReference>
<evidence type="ECO:0000256" key="3">
    <source>
        <dbReference type="ARBA" id="ARBA00023163"/>
    </source>
</evidence>